<feature type="transmembrane region" description="Helical" evidence="1">
    <location>
        <begin position="65"/>
        <end position="88"/>
    </location>
</feature>
<feature type="transmembrane region" description="Helical" evidence="1">
    <location>
        <begin position="32"/>
        <end position="58"/>
    </location>
</feature>
<dbReference type="EMBL" id="UZAK01003233">
    <property type="protein sequence ID" value="VDO78784.1"/>
    <property type="molecule type" value="Genomic_DNA"/>
</dbReference>
<name>A0A183JK06_9TREM</name>
<keyword evidence="1" id="KW-1133">Transmembrane helix</keyword>
<dbReference type="AlphaFoldDB" id="A0A183JK06"/>
<keyword evidence="1" id="KW-0472">Membrane</keyword>
<dbReference type="Proteomes" id="UP000279833">
    <property type="component" value="Unassembled WGS sequence"/>
</dbReference>
<reference evidence="2 3" key="2">
    <citation type="submission" date="2018-11" db="EMBL/GenBank/DDBJ databases">
        <authorList>
            <consortium name="Pathogen Informatics"/>
        </authorList>
    </citation>
    <scope>NUCLEOTIDE SEQUENCE [LARGE SCALE GENOMIC DNA]</scope>
    <source>
        <strain evidence="2">Dakar</strain>
        <strain evidence="3">Dakar, Senegal</strain>
    </source>
</reference>
<keyword evidence="3" id="KW-1185">Reference proteome</keyword>
<evidence type="ECO:0000256" key="1">
    <source>
        <dbReference type="SAM" id="Phobius"/>
    </source>
</evidence>
<protein>
    <submittedName>
        <fullName evidence="2 4">Uncharacterized protein</fullName>
    </submittedName>
</protein>
<evidence type="ECO:0000313" key="2">
    <source>
        <dbReference type="EMBL" id="VDO78784.1"/>
    </source>
</evidence>
<feature type="transmembrane region" description="Helical" evidence="1">
    <location>
        <begin position="127"/>
        <end position="149"/>
    </location>
</feature>
<accession>A0A183JK06</accession>
<sequence>MPKTKIVESEPISENEDLCSKYWCDNGDRWDFFTMITGLLLLIMGLCCSTIEVGYIIYTYRIQCYCVGLWCSAGFLLIGTLAMGLYHYESVPSASLMLFCVMCDLIFGIVMPLIAIAFTIKCGKLNVFYYPITMICILVGLISIVHIFFVTRELLKLRRQFYREG</sequence>
<dbReference type="WBParaSite" id="SCUD_0000303401-mRNA-1">
    <property type="protein sequence ID" value="SCUD_0000303401-mRNA-1"/>
    <property type="gene ID" value="SCUD_0000303401"/>
</dbReference>
<keyword evidence="1" id="KW-0812">Transmembrane</keyword>
<evidence type="ECO:0000313" key="3">
    <source>
        <dbReference type="Proteomes" id="UP000279833"/>
    </source>
</evidence>
<feature type="transmembrane region" description="Helical" evidence="1">
    <location>
        <begin position="94"/>
        <end position="120"/>
    </location>
</feature>
<evidence type="ECO:0000313" key="4">
    <source>
        <dbReference type="WBParaSite" id="SCUD_0000303401-mRNA-1"/>
    </source>
</evidence>
<gene>
    <name evidence="2" type="ORF">SCUD_LOCUS3034</name>
</gene>
<reference evidence="4" key="1">
    <citation type="submission" date="2016-06" db="UniProtKB">
        <authorList>
            <consortium name="WormBaseParasite"/>
        </authorList>
    </citation>
    <scope>IDENTIFICATION</scope>
</reference>
<organism evidence="4">
    <name type="scientific">Schistosoma curassoni</name>
    <dbReference type="NCBI Taxonomy" id="6186"/>
    <lineage>
        <taxon>Eukaryota</taxon>
        <taxon>Metazoa</taxon>
        <taxon>Spiralia</taxon>
        <taxon>Lophotrochozoa</taxon>
        <taxon>Platyhelminthes</taxon>
        <taxon>Trematoda</taxon>
        <taxon>Digenea</taxon>
        <taxon>Strigeidida</taxon>
        <taxon>Schistosomatoidea</taxon>
        <taxon>Schistosomatidae</taxon>
        <taxon>Schistosoma</taxon>
    </lineage>
</organism>
<proteinExistence type="predicted"/>
<dbReference type="OrthoDB" id="6254160at2759"/>